<evidence type="ECO:0000313" key="1">
    <source>
        <dbReference type="EMBL" id="MBB5137586.1"/>
    </source>
</evidence>
<name>A0A840PFN5_9ACTN</name>
<accession>A0A840PFN5</accession>
<proteinExistence type="predicted"/>
<gene>
    <name evidence="1" type="ORF">HNP84_007338</name>
</gene>
<sequence>MDHSDPHERLEWISENLLGAYRMLEKTLQRLPLPLTLSPLTEDWEPGEALVTLQRARTYLEIQPMDELTVSILDKLVLEWFTVYELGGLAQEAGVTPWRLDAAEFGLLRFATLLQVLEERFDAS</sequence>
<evidence type="ECO:0000313" key="2">
    <source>
        <dbReference type="Proteomes" id="UP000578449"/>
    </source>
</evidence>
<protein>
    <submittedName>
        <fullName evidence="1">Uncharacterized protein</fullName>
    </submittedName>
</protein>
<dbReference type="AlphaFoldDB" id="A0A840PFN5"/>
<keyword evidence="2" id="KW-1185">Reference proteome</keyword>
<organism evidence="1 2">
    <name type="scientific">Thermocatellispora tengchongensis</name>
    <dbReference type="NCBI Taxonomy" id="1073253"/>
    <lineage>
        <taxon>Bacteria</taxon>
        <taxon>Bacillati</taxon>
        <taxon>Actinomycetota</taxon>
        <taxon>Actinomycetes</taxon>
        <taxon>Streptosporangiales</taxon>
        <taxon>Streptosporangiaceae</taxon>
        <taxon>Thermocatellispora</taxon>
    </lineage>
</organism>
<comment type="caution">
    <text evidence="1">The sequence shown here is derived from an EMBL/GenBank/DDBJ whole genome shotgun (WGS) entry which is preliminary data.</text>
</comment>
<dbReference type="RefSeq" id="WP_185054492.1">
    <property type="nucleotide sequence ID" value="NZ_BAABIX010000038.1"/>
</dbReference>
<dbReference type="Proteomes" id="UP000578449">
    <property type="component" value="Unassembled WGS sequence"/>
</dbReference>
<reference evidence="1 2" key="1">
    <citation type="submission" date="2020-08" db="EMBL/GenBank/DDBJ databases">
        <title>Genomic Encyclopedia of Type Strains, Phase IV (KMG-IV): sequencing the most valuable type-strain genomes for metagenomic binning, comparative biology and taxonomic classification.</title>
        <authorList>
            <person name="Goeker M."/>
        </authorList>
    </citation>
    <scope>NUCLEOTIDE SEQUENCE [LARGE SCALE GENOMIC DNA]</scope>
    <source>
        <strain evidence="1 2">DSM 45615</strain>
    </source>
</reference>
<dbReference type="EMBL" id="JACHGN010000019">
    <property type="protein sequence ID" value="MBB5137586.1"/>
    <property type="molecule type" value="Genomic_DNA"/>
</dbReference>